<dbReference type="GO" id="GO:0008652">
    <property type="term" value="P:amino acid biosynthetic process"/>
    <property type="evidence" value="ECO:0007669"/>
    <property type="project" value="UniProtKB-KW"/>
</dbReference>
<evidence type="ECO:0000256" key="6">
    <source>
        <dbReference type="ARBA" id="ARBA00049442"/>
    </source>
</evidence>
<keyword evidence="2 10" id="KW-0028">Amino-acid biosynthesis</keyword>
<evidence type="ECO:0000256" key="5">
    <source>
        <dbReference type="ARBA" id="ARBA00023141"/>
    </source>
</evidence>
<gene>
    <name evidence="10 14" type="primary">aroE</name>
    <name evidence="14" type="ORF">I8U20_01385</name>
</gene>
<feature type="binding site" evidence="10">
    <location>
        <position position="91"/>
    </location>
    <ligand>
        <name>NADP(+)</name>
        <dbReference type="ChEBI" id="CHEBI:58349"/>
    </ligand>
</feature>
<feature type="domain" description="Quinate/shikimate 5-dehydrogenase/glutamyl-tRNA reductase" evidence="11">
    <location>
        <begin position="131"/>
        <end position="206"/>
    </location>
</feature>
<dbReference type="InterPro" id="IPR022893">
    <property type="entry name" value="Shikimate_DH_fam"/>
</dbReference>
<comment type="pathway">
    <text evidence="9">Aromatic compound metabolism; 3,4-dihydroxybenzoate biosynthesis; 3-dehydroquinate from D-quinate (NAD(+) route).</text>
</comment>
<dbReference type="Pfam" id="PF18317">
    <property type="entry name" value="SDH_C"/>
    <property type="match status" value="1"/>
</dbReference>
<dbReference type="FunFam" id="3.40.50.720:FF:000086">
    <property type="entry name" value="Quinate/shikimate dehydrogenase"/>
    <property type="match status" value="1"/>
</dbReference>
<dbReference type="NCBIfam" id="NF001319">
    <property type="entry name" value="PRK00258.3-3"/>
    <property type="match status" value="1"/>
</dbReference>
<feature type="binding site" evidence="10">
    <location>
        <position position="115"/>
    </location>
    <ligand>
        <name>shikimate</name>
        <dbReference type="ChEBI" id="CHEBI:36208"/>
    </ligand>
</feature>
<dbReference type="InterPro" id="IPR036291">
    <property type="entry name" value="NAD(P)-bd_dom_sf"/>
</dbReference>
<evidence type="ECO:0000256" key="1">
    <source>
        <dbReference type="ARBA" id="ARBA00004871"/>
    </source>
</evidence>
<comment type="similarity">
    <text evidence="10">Belongs to the shikimate dehydrogenase family.</text>
</comment>
<comment type="subunit">
    <text evidence="10">Homodimer.</text>
</comment>
<dbReference type="CDD" id="cd01065">
    <property type="entry name" value="NAD_bind_Shikimate_DH"/>
    <property type="match status" value="1"/>
</dbReference>
<reference evidence="14 15" key="1">
    <citation type="submission" date="2020-12" db="EMBL/GenBank/DDBJ databases">
        <title>WGS of Thermoactinomyces spp.</title>
        <authorList>
            <person name="Cheng K."/>
        </authorList>
    </citation>
    <scope>NUCLEOTIDE SEQUENCE [LARGE SCALE GENOMIC DNA]</scope>
    <source>
        <strain evidence="15">CICC 10671\DSM 43846</strain>
    </source>
</reference>
<evidence type="ECO:0000256" key="4">
    <source>
        <dbReference type="ARBA" id="ARBA00023002"/>
    </source>
</evidence>
<feature type="binding site" evidence="10">
    <location>
        <position position="75"/>
    </location>
    <ligand>
        <name>shikimate</name>
        <dbReference type="ChEBI" id="CHEBI:36208"/>
    </ligand>
</feature>
<comment type="catalytic activity">
    <reaction evidence="6 10">
        <text>shikimate + NADP(+) = 3-dehydroshikimate + NADPH + H(+)</text>
        <dbReference type="Rhea" id="RHEA:17737"/>
        <dbReference type="ChEBI" id="CHEBI:15378"/>
        <dbReference type="ChEBI" id="CHEBI:16630"/>
        <dbReference type="ChEBI" id="CHEBI:36208"/>
        <dbReference type="ChEBI" id="CHEBI:57783"/>
        <dbReference type="ChEBI" id="CHEBI:58349"/>
        <dbReference type="EC" id="1.1.1.25"/>
    </reaction>
</comment>
<comment type="catalytic activity">
    <reaction evidence="8">
        <text>shikimate + NAD(+) = 3-dehydroshikimate + NADH + H(+)</text>
        <dbReference type="Rhea" id="RHEA:17741"/>
        <dbReference type="ChEBI" id="CHEBI:15378"/>
        <dbReference type="ChEBI" id="CHEBI:16630"/>
        <dbReference type="ChEBI" id="CHEBI:36208"/>
        <dbReference type="ChEBI" id="CHEBI:57540"/>
        <dbReference type="ChEBI" id="CHEBI:57945"/>
    </reaction>
</comment>
<dbReference type="GO" id="GO:0009423">
    <property type="term" value="P:chorismate biosynthetic process"/>
    <property type="evidence" value="ECO:0007669"/>
    <property type="project" value="UniProtKB-UniRule"/>
</dbReference>
<feature type="binding site" evidence="10">
    <location>
        <position position="100"/>
    </location>
    <ligand>
        <name>shikimate</name>
        <dbReference type="ChEBI" id="CHEBI:36208"/>
    </ligand>
</feature>
<keyword evidence="5 10" id="KW-0057">Aromatic amino acid biosynthesis</keyword>
<evidence type="ECO:0000256" key="7">
    <source>
        <dbReference type="ARBA" id="ARBA00051639"/>
    </source>
</evidence>
<sequence>MNKENRGGAQVDSQTGLLALIGDPVGHSKSPDMMNRALKSHGLPYVYLAFQVAPERLKEAVNGFRALGVKGWNVTIPHKVAIMEHLDEIDESALAIGAVNTVVCEEGKWVGYNTDGPGYLRSLKEEWDLPFSKLKAVILGAGGAARAVGYALATAGVPEISVANRTVEKAEALANHLASFTQTRAVSLKEGKDVIEKADLVINTTSVGMHPDRDATPVPTEWLHEGQYVSDLIYHPRETALLKGAKQQGAKVHEGLGMLVYQAAIAFEKWTGVPAPVSLMKQVLADSLKED</sequence>
<dbReference type="InterPro" id="IPR046346">
    <property type="entry name" value="Aminoacid_DH-like_N_sf"/>
</dbReference>
<comment type="caution">
    <text evidence="14">The sequence shown here is derived from an EMBL/GenBank/DDBJ whole genome shotgun (WGS) entry which is preliminary data.</text>
</comment>
<comment type="pathway">
    <text evidence="1 10">Metabolic intermediate biosynthesis; chorismate biosynthesis; chorismate from D-erythrose 4-phosphate and phosphoenolpyruvate: step 4/7.</text>
</comment>
<evidence type="ECO:0000313" key="15">
    <source>
        <dbReference type="Proteomes" id="UP000633619"/>
    </source>
</evidence>
<protein>
    <recommendedName>
        <fullName evidence="10">Shikimate dehydrogenase (NADP(+))</fullName>
        <shortName evidence="10">SDH</shortName>
        <ecNumber evidence="10">1.1.1.25</ecNumber>
    </recommendedName>
</protein>
<dbReference type="EMBL" id="JAECVW010000001">
    <property type="protein sequence ID" value="MBH8593978.1"/>
    <property type="molecule type" value="Genomic_DNA"/>
</dbReference>
<feature type="binding site" evidence="10">
    <location>
        <begin position="28"/>
        <end position="30"/>
    </location>
    <ligand>
        <name>shikimate</name>
        <dbReference type="ChEBI" id="CHEBI:36208"/>
    </ligand>
</feature>
<evidence type="ECO:0000259" key="11">
    <source>
        <dbReference type="Pfam" id="PF01488"/>
    </source>
</evidence>
<dbReference type="Pfam" id="PF08501">
    <property type="entry name" value="Shikimate_dh_N"/>
    <property type="match status" value="1"/>
</dbReference>
<dbReference type="InterPro" id="IPR013708">
    <property type="entry name" value="Shikimate_DH-bd_N"/>
</dbReference>
<dbReference type="HAMAP" id="MF_00222">
    <property type="entry name" value="Shikimate_DH_AroE"/>
    <property type="match status" value="1"/>
</dbReference>
<dbReference type="Gene3D" id="3.40.50.720">
    <property type="entry name" value="NAD(P)-binding Rossmann-like Domain"/>
    <property type="match status" value="1"/>
</dbReference>
<evidence type="ECO:0000259" key="12">
    <source>
        <dbReference type="Pfam" id="PF08501"/>
    </source>
</evidence>
<keyword evidence="4 10" id="KW-0560">Oxidoreductase</keyword>
<comment type="catalytic activity">
    <reaction evidence="7">
        <text>L-quinate + NAD(+) = 3-dehydroquinate + NADH + H(+)</text>
        <dbReference type="Rhea" id="RHEA:22364"/>
        <dbReference type="ChEBI" id="CHEBI:15378"/>
        <dbReference type="ChEBI" id="CHEBI:29751"/>
        <dbReference type="ChEBI" id="CHEBI:32364"/>
        <dbReference type="ChEBI" id="CHEBI:57540"/>
        <dbReference type="ChEBI" id="CHEBI:57945"/>
        <dbReference type="EC" id="1.1.1.24"/>
    </reaction>
</comment>
<evidence type="ECO:0000259" key="13">
    <source>
        <dbReference type="Pfam" id="PF18317"/>
    </source>
</evidence>
<dbReference type="GO" id="GO:0030266">
    <property type="term" value="F:quinate 3-dehydrogenase (NAD+) activity"/>
    <property type="evidence" value="ECO:0007669"/>
    <property type="project" value="UniProtKB-EC"/>
</dbReference>
<organism evidence="14 15">
    <name type="scientific">Thermoactinomyces intermedius</name>
    <dbReference type="NCBI Taxonomy" id="2024"/>
    <lineage>
        <taxon>Bacteria</taxon>
        <taxon>Bacillati</taxon>
        <taxon>Bacillota</taxon>
        <taxon>Bacilli</taxon>
        <taxon>Bacillales</taxon>
        <taxon>Thermoactinomycetaceae</taxon>
        <taxon>Thermoactinomyces</taxon>
    </lineage>
</organism>
<keyword evidence="3 10" id="KW-0521">NADP</keyword>
<dbReference type="SUPFAM" id="SSF53223">
    <property type="entry name" value="Aminoacid dehydrogenase-like, N-terminal domain"/>
    <property type="match status" value="1"/>
</dbReference>
<dbReference type="EC" id="1.1.1.25" evidence="10"/>
<feature type="binding site" evidence="10">
    <location>
        <position position="234"/>
    </location>
    <ligand>
        <name>shikimate</name>
        <dbReference type="ChEBI" id="CHEBI:36208"/>
    </ligand>
</feature>
<evidence type="ECO:0000256" key="10">
    <source>
        <dbReference type="HAMAP-Rule" id="MF_00222"/>
    </source>
</evidence>
<evidence type="ECO:0000256" key="9">
    <source>
        <dbReference type="ARBA" id="ARBA00060613"/>
    </source>
</evidence>
<comment type="function">
    <text evidence="10">Involved in the biosynthesis of the chorismate, which leads to the biosynthesis of aromatic amino acids. Catalyzes the reversible NADPH linked reduction of 3-dehydroshikimate (DHSA) to yield shikimate (SA).</text>
</comment>
<dbReference type="GO" id="GO:0050661">
    <property type="term" value="F:NADP binding"/>
    <property type="evidence" value="ECO:0007669"/>
    <property type="project" value="InterPro"/>
</dbReference>
<dbReference type="AlphaFoldDB" id="A0A8I1A3S7"/>
<feature type="domain" description="SDH C-terminal" evidence="13">
    <location>
        <begin position="255"/>
        <end position="284"/>
    </location>
</feature>
<evidence type="ECO:0000256" key="2">
    <source>
        <dbReference type="ARBA" id="ARBA00022605"/>
    </source>
</evidence>
<dbReference type="Proteomes" id="UP000633619">
    <property type="component" value="Unassembled WGS sequence"/>
</dbReference>
<dbReference type="Gene3D" id="3.40.50.10860">
    <property type="entry name" value="Leucine Dehydrogenase, chain A, domain 1"/>
    <property type="match status" value="1"/>
</dbReference>
<dbReference type="NCBIfam" id="TIGR00507">
    <property type="entry name" value="aroE"/>
    <property type="match status" value="1"/>
</dbReference>
<dbReference type="GO" id="GO:0009073">
    <property type="term" value="P:aromatic amino acid family biosynthetic process"/>
    <property type="evidence" value="ECO:0007669"/>
    <property type="project" value="UniProtKB-KW"/>
</dbReference>
<feature type="domain" description="Shikimate dehydrogenase substrate binding N-terminal" evidence="12">
    <location>
        <begin position="20"/>
        <end position="102"/>
    </location>
</feature>
<evidence type="ECO:0000256" key="8">
    <source>
        <dbReference type="ARBA" id="ARBA00052329"/>
    </source>
</evidence>
<accession>A0A8I1A3S7</accession>
<dbReference type="NCBIfam" id="NF001314">
    <property type="entry name" value="PRK00258.2-2"/>
    <property type="match status" value="1"/>
</dbReference>
<feature type="binding site" evidence="10">
    <location>
        <begin position="164"/>
        <end position="169"/>
    </location>
    <ligand>
        <name>NADP(+)</name>
        <dbReference type="ChEBI" id="CHEBI:58349"/>
    </ligand>
</feature>
<dbReference type="InterPro" id="IPR041121">
    <property type="entry name" value="SDH_C"/>
</dbReference>
<feature type="binding site" evidence="10">
    <location>
        <position position="232"/>
    </location>
    <ligand>
        <name>NADP(+)</name>
        <dbReference type="ChEBI" id="CHEBI:58349"/>
    </ligand>
</feature>
<evidence type="ECO:0000256" key="3">
    <source>
        <dbReference type="ARBA" id="ARBA00022857"/>
    </source>
</evidence>
<proteinExistence type="inferred from homology"/>
<dbReference type="GO" id="GO:0004764">
    <property type="term" value="F:shikimate 3-dehydrogenase (NADP+) activity"/>
    <property type="evidence" value="ECO:0007669"/>
    <property type="project" value="UniProtKB-UniRule"/>
</dbReference>
<feature type="active site" description="Proton acceptor" evidence="10">
    <location>
        <position position="79"/>
    </location>
</feature>
<dbReference type="GO" id="GO:0005829">
    <property type="term" value="C:cytosol"/>
    <property type="evidence" value="ECO:0007669"/>
    <property type="project" value="TreeGrafter"/>
</dbReference>
<feature type="binding site" evidence="10">
    <location>
        <position position="262"/>
    </location>
    <ligand>
        <name>shikimate</name>
        <dbReference type="ChEBI" id="CHEBI:36208"/>
    </ligand>
</feature>
<dbReference type="SUPFAM" id="SSF51735">
    <property type="entry name" value="NAD(P)-binding Rossmann-fold domains"/>
    <property type="match status" value="1"/>
</dbReference>
<feature type="binding site" evidence="10">
    <location>
        <position position="255"/>
    </location>
    <ligand>
        <name>NADP(+)</name>
        <dbReference type="ChEBI" id="CHEBI:58349"/>
    </ligand>
</feature>
<dbReference type="UniPathway" id="UPA00053">
    <property type="reaction ID" value="UER00087"/>
</dbReference>
<evidence type="ECO:0000313" key="14">
    <source>
        <dbReference type="EMBL" id="MBH8593978.1"/>
    </source>
</evidence>
<dbReference type="PANTHER" id="PTHR21089:SF1">
    <property type="entry name" value="BIFUNCTIONAL 3-DEHYDROQUINATE DEHYDRATASE_SHIKIMATE DEHYDROGENASE, CHLOROPLASTIC"/>
    <property type="match status" value="1"/>
</dbReference>
<name>A0A8I1A3S7_THEIN</name>
<feature type="binding site" evidence="10">
    <location>
        <begin position="140"/>
        <end position="144"/>
    </location>
    <ligand>
        <name>NADP(+)</name>
        <dbReference type="ChEBI" id="CHEBI:58349"/>
    </ligand>
</feature>
<dbReference type="PANTHER" id="PTHR21089">
    <property type="entry name" value="SHIKIMATE DEHYDROGENASE"/>
    <property type="match status" value="1"/>
</dbReference>
<dbReference type="GO" id="GO:0019632">
    <property type="term" value="P:shikimate metabolic process"/>
    <property type="evidence" value="ECO:0007669"/>
    <property type="project" value="InterPro"/>
</dbReference>
<dbReference type="InterPro" id="IPR006151">
    <property type="entry name" value="Shikm_DH/Glu-tRNA_Rdtase"/>
</dbReference>
<keyword evidence="15" id="KW-1185">Reference proteome</keyword>
<dbReference type="InterPro" id="IPR011342">
    <property type="entry name" value="Shikimate_DH"/>
</dbReference>
<dbReference type="Pfam" id="PF01488">
    <property type="entry name" value="Shikimate_DH"/>
    <property type="match status" value="1"/>
</dbReference>